<dbReference type="InterPro" id="IPR028987">
    <property type="entry name" value="ATP_synth_B-like_membr_sf"/>
</dbReference>
<evidence type="ECO:0000256" key="1">
    <source>
        <dbReference type="ARBA" id="ARBA00022448"/>
    </source>
</evidence>
<evidence type="ECO:0000256" key="3">
    <source>
        <dbReference type="ARBA" id="ARBA00023065"/>
    </source>
</evidence>
<dbReference type="Proteomes" id="UP001303902">
    <property type="component" value="Chromosome"/>
</dbReference>
<sequence length="54" mass="6256">MTRSYADDKNDNQTHSHNEDGKIANDAAKRAEQQVEDIKTEAHEEVKKQQKDMK</sequence>
<accession>A0ABZ0L429</accession>
<keyword evidence="3" id="KW-0406">Ion transport</keyword>
<reference evidence="6 7" key="1">
    <citation type="submission" date="2023-06" db="EMBL/GenBank/DDBJ databases">
        <title>Sporosarcina sp. nov., isolated from Korean tranditional fermented seafood 'Jeotgal'.</title>
        <authorList>
            <person name="Yang A.I."/>
            <person name="Shin N.-R."/>
        </authorList>
    </citation>
    <scope>NUCLEOTIDE SEQUENCE [LARGE SCALE GENOMIC DNA]</scope>
    <source>
        <strain evidence="6 7">T2O-4</strain>
    </source>
</reference>
<evidence type="ECO:0000313" key="6">
    <source>
        <dbReference type="EMBL" id="WOV87354.1"/>
    </source>
</evidence>
<feature type="region of interest" description="Disordered" evidence="5">
    <location>
        <begin position="1"/>
        <end position="54"/>
    </location>
</feature>
<gene>
    <name evidence="6" type="ORF">QWT69_16120</name>
</gene>
<evidence type="ECO:0000256" key="2">
    <source>
        <dbReference type="ARBA" id="ARBA00022781"/>
    </source>
</evidence>
<keyword evidence="7" id="KW-1185">Reference proteome</keyword>
<keyword evidence="4" id="KW-0066">ATP synthesis</keyword>
<dbReference type="EMBL" id="CP129118">
    <property type="protein sequence ID" value="WOV87354.1"/>
    <property type="molecule type" value="Genomic_DNA"/>
</dbReference>
<dbReference type="RefSeq" id="WP_317967389.1">
    <property type="nucleotide sequence ID" value="NZ_CP129118.1"/>
</dbReference>
<evidence type="ECO:0000313" key="7">
    <source>
        <dbReference type="Proteomes" id="UP001303902"/>
    </source>
</evidence>
<dbReference type="SUPFAM" id="SSF81573">
    <property type="entry name" value="F1F0 ATP synthase subunit B, membrane domain"/>
    <property type="match status" value="1"/>
</dbReference>
<evidence type="ECO:0000256" key="4">
    <source>
        <dbReference type="ARBA" id="ARBA00023310"/>
    </source>
</evidence>
<organism evidence="6 7">
    <name type="scientific">Sporosarcina oncorhynchi</name>
    <dbReference type="NCBI Taxonomy" id="3056444"/>
    <lineage>
        <taxon>Bacteria</taxon>
        <taxon>Bacillati</taxon>
        <taxon>Bacillota</taxon>
        <taxon>Bacilli</taxon>
        <taxon>Bacillales</taxon>
        <taxon>Caryophanaceae</taxon>
        <taxon>Sporosarcina</taxon>
    </lineage>
</organism>
<keyword evidence="1" id="KW-0813">Transport</keyword>
<keyword evidence="2" id="KW-0375">Hydrogen ion transport</keyword>
<name>A0ABZ0L429_9BACL</name>
<evidence type="ECO:0000256" key="5">
    <source>
        <dbReference type="SAM" id="MobiDB-lite"/>
    </source>
</evidence>
<proteinExistence type="predicted"/>
<protein>
    <submittedName>
        <fullName evidence="6">Uncharacterized protein</fullName>
    </submittedName>
</protein>